<organism evidence="2 3">
    <name type="scientific">Caenorhabditis elegans</name>
    <dbReference type="NCBI Taxonomy" id="6239"/>
    <lineage>
        <taxon>Eukaryota</taxon>
        <taxon>Metazoa</taxon>
        <taxon>Ecdysozoa</taxon>
        <taxon>Nematoda</taxon>
        <taxon>Chromadorea</taxon>
        <taxon>Rhabditida</taxon>
        <taxon>Rhabditina</taxon>
        <taxon>Rhabditomorpha</taxon>
        <taxon>Rhabditoidea</taxon>
        <taxon>Rhabditidae</taxon>
        <taxon>Peloderinae</taxon>
        <taxon>Caenorhabditis</taxon>
    </lineage>
</organism>
<evidence type="ECO:0000313" key="3">
    <source>
        <dbReference type="Proteomes" id="UP000001940"/>
    </source>
</evidence>
<gene>
    <name evidence="2 4" type="primary">clc-29</name>
    <name evidence="2" type="ORF">CELE_ZC262.12</name>
    <name evidence="4" type="ORF">ZC262.12</name>
</gene>
<dbReference type="FunCoup" id="F5GU36">
    <property type="interactions" value="171"/>
</dbReference>
<dbReference type="Pfam" id="PF06653">
    <property type="entry name" value="Claudin_3"/>
    <property type="match status" value="1"/>
</dbReference>
<dbReference type="WormBase" id="ZC262.12">
    <property type="protein sequence ID" value="CE45901"/>
    <property type="gene ID" value="WBGene00206477"/>
    <property type="gene designation" value="clc-29"/>
</dbReference>
<dbReference type="InParanoid" id="F5GU36"/>
<proteinExistence type="predicted"/>
<dbReference type="Proteomes" id="UP000001940">
    <property type="component" value="Chromosome III"/>
</dbReference>
<evidence type="ECO:0000313" key="4">
    <source>
        <dbReference type="WormBase" id="ZC262.12"/>
    </source>
</evidence>
<dbReference type="GeneID" id="24105262"/>
<dbReference type="PANTHER" id="PTHR34151:SF1">
    <property type="entry name" value="CASP-LIKE PROTEIN-RELATED"/>
    <property type="match status" value="1"/>
</dbReference>
<dbReference type="PANTHER" id="PTHR34151">
    <property type="entry name" value="PROTEIN CBG24195"/>
    <property type="match status" value="1"/>
</dbReference>
<feature type="transmembrane region" description="Helical" evidence="1">
    <location>
        <begin position="103"/>
        <end position="125"/>
    </location>
</feature>
<feature type="transmembrane region" description="Helical" evidence="1">
    <location>
        <begin position="62"/>
        <end position="91"/>
    </location>
</feature>
<dbReference type="AGR" id="WB:WBGene00206477"/>
<protein>
    <submittedName>
        <fullName evidence="2">Colicin V production protein</fullName>
    </submittedName>
</protein>
<evidence type="ECO:0000256" key="1">
    <source>
        <dbReference type="SAM" id="Phobius"/>
    </source>
</evidence>
<keyword evidence="3" id="KW-1185">Reference proteome</keyword>
<name>F5GU36_CAEEL</name>
<dbReference type="RefSeq" id="NP_001293635.1">
    <property type="nucleotide sequence ID" value="NM_001306706.1"/>
</dbReference>
<feature type="transmembrane region" description="Helical" evidence="1">
    <location>
        <begin position="145"/>
        <end position="167"/>
    </location>
</feature>
<evidence type="ECO:0000313" key="2">
    <source>
        <dbReference type="EMBL" id="CCD69191.1"/>
    </source>
</evidence>
<dbReference type="AlphaFoldDB" id="F5GU36"/>
<dbReference type="KEGG" id="cel:CELE_ZC262.12"/>
<dbReference type="InterPro" id="IPR009545">
    <property type="entry name" value="Claudin-like"/>
</dbReference>
<reference evidence="2 3" key="1">
    <citation type="journal article" date="1998" name="Science">
        <title>Genome sequence of the nematode C. elegans: a platform for investigating biology.</title>
        <authorList>
            <consortium name="The C. elegans sequencing consortium"/>
            <person name="Sulson J.E."/>
            <person name="Waterston R."/>
        </authorList>
    </citation>
    <scope>NUCLEOTIDE SEQUENCE [LARGE SCALE GENOMIC DNA]</scope>
    <source>
        <strain evidence="2 3">Bristol N2</strain>
    </source>
</reference>
<dbReference type="OrthoDB" id="5897987at2759"/>
<sequence length="182" mass="20496">MNIIIIISIGLLISIIFILNTVGVLTPQWIVFSKEMTFGVLNGSSSIGIVPYRTDFVSQFPWYGVASVLMFISIGFLIIIFPVYGIVSVKIYKSGFPISLQKWINIIAAISLLIFCFIFISVILIGSDLQMMNQLLTPTSFRLGYSAWLSVSSAVLLIPVMIPSFYFSYKKIRHFQKFNNDL</sequence>
<accession>F5GU36</accession>
<keyword evidence="1" id="KW-0812">Transmembrane</keyword>
<keyword evidence="1" id="KW-0472">Membrane</keyword>
<keyword evidence="1" id="KW-1133">Transmembrane helix</keyword>
<feature type="transmembrane region" description="Helical" evidence="1">
    <location>
        <begin position="7"/>
        <end position="30"/>
    </location>
</feature>
<dbReference type="OMA" id="YSTEVAW"/>
<dbReference type="EMBL" id="BX284603">
    <property type="protein sequence ID" value="CCD69191.1"/>
    <property type="molecule type" value="Genomic_DNA"/>
</dbReference>
<dbReference type="CTD" id="24105262"/>